<sequence length="162" mass="17032">MTIISDRPIGEDSRPPLVALIIGWAGVVPFVAAALAPLVLSDYGTVAFLSLAGGVYAALILSFLGGIRWGMAMSPLWASDRTLGFALSILAPSAGWLALLIPRIEGLSLLIVAFLLQGWLDLRAVGEGRAPMWYGPLRIRLTAAAVVALVVTMVSEVAIIPL</sequence>
<dbReference type="PANTHER" id="PTHR15887:SF1">
    <property type="entry name" value="TRANSMEMBRANE PROTEIN 69"/>
    <property type="match status" value="1"/>
</dbReference>
<dbReference type="Proteomes" id="UP000295678">
    <property type="component" value="Unassembled WGS sequence"/>
</dbReference>
<dbReference type="AlphaFoldDB" id="A0A4R3M8X6"/>
<feature type="transmembrane region" description="Helical" evidence="1">
    <location>
        <begin position="17"/>
        <end position="40"/>
    </location>
</feature>
<keyword evidence="1" id="KW-0812">Transmembrane</keyword>
<evidence type="ECO:0000313" key="2">
    <source>
        <dbReference type="EMBL" id="TCT09860.1"/>
    </source>
</evidence>
<gene>
    <name evidence="2" type="ORF">EDC22_10654</name>
</gene>
<dbReference type="EMBL" id="SMAK01000006">
    <property type="protein sequence ID" value="TCT09860.1"/>
    <property type="molecule type" value="Genomic_DNA"/>
</dbReference>
<dbReference type="OrthoDB" id="5297436at2"/>
<organism evidence="2 3">
    <name type="scientific">Tepidamorphus gemmatus</name>
    <dbReference type="NCBI Taxonomy" id="747076"/>
    <lineage>
        <taxon>Bacteria</taxon>
        <taxon>Pseudomonadati</taxon>
        <taxon>Pseudomonadota</taxon>
        <taxon>Alphaproteobacteria</taxon>
        <taxon>Hyphomicrobiales</taxon>
        <taxon>Tepidamorphaceae</taxon>
        <taxon>Tepidamorphus</taxon>
    </lineage>
</organism>
<dbReference type="PANTHER" id="PTHR15887">
    <property type="entry name" value="TRANSMEMBRANE PROTEIN 69"/>
    <property type="match status" value="1"/>
</dbReference>
<dbReference type="InterPro" id="IPR021836">
    <property type="entry name" value="DUF3429"/>
</dbReference>
<evidence type="ECO:0000256" key="1">
    <source>
        <dbReference type="SAM" id="Phobius"/>
    </source>
</evidence>
<accession>A0A4R3M8X6</accession>
<dbReference type="RefSeq" id="WP_132806696.1">
    <property type="nucleotide sequence ID" value="NZ_SMAK01000006.1"/>
</dbReference>
<keyword evidence="1" id="KW-1133">Transmembrane helix</keyword>
<evidence type="ECO:0000313" key="3">
    <source>
        <dbReference type="Proteomes" id="UP000295678"/>
    </source>
</evidence>
<feature type="transmembrane region" description="Helical" evidence="1">
    <location>
        <begin position="137"/>
        <end position="160"/>
    </location>
</feature>
<name>A0A4R3M8X6_9HYPH</name>
<comment type="caution">
    <text evidence="2">The sequence shown here is derived from an EMBL/GenBank/DDBJ whole genome shotgun (WGS) entry which is preliminary data.</text>
</comment>
<feature type="transmembrane region" description="Helical" evidence="1">
    <location>
        <begin position="46"/>
        <end position="70"/>
    </location>
</feature>
<keyword evidence="1" id="KW-0472">Membrane</keyword>
<dbReference type="Pfam" id="PF11911">
    <property type="entry name" value="DUF3429"/>
    <property type="match status" value="1"/>
</dbReference>
<protein>
    <submittedName>
        <fullName evidence="2">Uncharacterized protein DUF3429</fullName>
    </submittedName>
</protein>
<keyword evidence="3" id="KW-1185">Reference proteome</keyword>
<proteinExistence type="predicted"/>
<reference evidence="2 3" key="1">
    <citation type="submission" date="2019-03" db="EMBL/GenBank/DDBJ databases">
        <title>Genomic Encyclopedia of Type Strains, Phase IV (KMG-IV): sequencing the most valuable type-strain genomes for metagenomic binning, comparative biology and taxonomic classification.</title>
        <authorList>
            <person name="Goeker M."/>
        </authorList>
    </citation>
    <scope>NUCLEOTIDE SEQUENCE [LARGE SCALE GENOMIC DNA]</scope>
    <source>
        <strain evidence="2 3">DSM 19345</strain>
    </source>
</reference>